<dbReference type="PANTHER" id="PTHR44942:SF4">
    <property type="entry name" value="METHYLTRANSFERASE TYPE 11 DOMAIN-CONTAINING PROTEIN"/>
    <property type="match status" value="1"/>
</dbReference>
<dbReference type="Proteomes" id="UP000198716">
    <property type="component" value="Unassembled WGS sequence"/>
</dbReference>
<evidence type="ECO:0000313" key="4">
    <source>
        <dbReference type="EMBL" id="SFE22659.1"/>
    </source>
</evidence>
<accession>A0A1I1YT60</accession>
<organism evidence="4 5">
    <name type="scientific">Actinopolyspora alba</name>
    <dbReference type="NCBI Taxonomy" id="673379"/>
    <lineage>
        <taxon>Bacteria</taxon>
        <taxon>Bacillati</taxon>
        <taxon>Actinomycetota</taxon>
        <taxon>Actinomycetes</taxon>
        <taxon>Actinopolysporales</taxon>
        <taxon>Actinopolysporaceae</taxon>
        <taxon>Actinopolyspora</taxon>
        <taxon>Actinopolyspora alba group</taxon>
    </lineage>
</organism>
<dbReference type="Gene3D" id="3.40.50.150">
    <property type="entry name" value="Vaccinia Virus protein VP39"/>
    <property type="match status" value="1"/>
</dbReference>
<sequence>MNIHYDPAELFASTAPYYARYRPGYPPEFFSYLADRFALNGAQTVLDLGCGTGQIAIPLAPHVARVIAVDPEPSMLDEGRRLAAEHGADTIDWRHGDSHHLHELTLPTLDLATMGASFHWTDRDALLAELDTLIAAHGAVVVLSGGAPGEHTPAPWEETITDIRTRYLGPARRAGSSTYTHPKESHAEVLARSPFSHVDTVTWTWHLPRDLDAIVGLQFSYSYFAPAQFDDENIRARFEHDLRTELATQFPHGDFTDIIHTEALIATRP</sequence>
<dbReference type="InterPro" id="IPR029063">
    <property type="entry name" value="SAM-dependent_MTases_sf"/>
</dbReference>
<gene>
    <name evidence="4" type="ORF">SAMN04487819_109227</name>
</gene>
<dbReference type="AlphaFoldDB" id="A0A1I1YT60"/>
<keyword evidence="2 4" id="KW-0808">Transferase</keyword>
<dbReference type="EMBL" id="FOMZ01000009">
    <property type="protein sequence ID" value="SFE22659.1"/>
    <property type="molecule type" value="Genomic_DNA"/>
</dbReference>
<protein>
    <submittedName>
        <fullName evidence="4">Methyltransferase domain-containing protein</fullName>
    </submittedName>
</protein>
<keyword evidence="5" id="KW-1185">Reference proteome</keyword>
<dbReference type="SUPFAM" id="SSF53335">
    <property type="entry name" value="S-adenosyl-L-methionine-dependent methyltransferases"/>
    <property type="match status" value="1"/>
</dbReference>
<dbReference type="CDD" id="cd02440">
    <property type="entry name" value="AdoMet_MTases"/>
    <property type="match status" value="1"/>
</dbReference>
<dbReference type="Pfam" id="PF13649">
    <property type="entry name" value="Methyltransf_25"/>
    <property type="match status" value="1"/>
</dbReference>
<evidence type="ECO:0000313" key="5">
    <source>
        <dbReference type="Proteomes" id="UP000198716"/>
    </source>
</evidence>
<dbReference type="PANTHER" id="PTHR44942">
    <property type="entry name" value="METHYLTRANSF_11 DOMAIN-CONTAINING PROTEIN"/>
    <property type="match status" value="1"/>
</dbReference>
<evidence type="ECO:0000256" key="2">
    <source>
        <dbReference type="ARBA" id="ARBA00022679"/>
    </source>
</evidence>
<dbReference type="InterPro" id="IPR051052">
    <property type="entry name" value="Diverse_substrate_MTase"/>
</dbReference>
<name>A0A1I1YT60_9ACTN</name>
<proteinExistence type="predicted"/>
<reference evidence="5" key="1">
    <citation type="submission" date="2016-10" db="EMBL/GenBank/DDBJ databases">
        <authorList>
            <person name="Varghese N."/>
            <person name="Submissions S."/>
        </authorList>
    </citation>
    <scope>NUCLEOTIDE SEQUENCE [LARGE SCALE GENOMIC DNA]</scope>
    <source>
        <strain evidence="5">DSM 45004</strain>
    </source>
</reference>
<dbReference type="InterPro" id="IPR041698">
    <property type="entry name" value="Methyltransf_25"/>
</dbReference>
<dbReference type="GO" id="GO:0008168">
    <property type="term" value="F:methyltransferase activity"/>
    <property type="evidence" value="ECO:0007669"/>
    <property type="project" value="UniProtKB-KW"/>
</dbReference>
<evidence type="ECO:0000256" key="1">
    <source>
        <dbReference type="ARBA" id="ARBA00022603"/>
    </source>
</evidence>
<evidence type="ECO:0000259" key="3">
    <source>
        <dbReference type="Pfam" id="PF13649"/>
    </source>
</evidence>
<dbReference type="GO" id="GO:0032259">
    <property type="term" value="P:methylation"/>
    <property type="evidence" value="ECO:0007669"/>
    <property type="project" value="UniProtKB-KW"/>
</dbReference>
<feature type="domain" description="Methyltransferase" evidence="3">
    <location>
        <begin position="45"/>
        <end position="135"/>
    </location>
</feature>
<keyword evidence="1 4" id="KW-0489">Methyltransferase</keyword>